<evidence type="ECO:0000313" key="3">
    <source>
        <dbReference type="Proteomes" id="UP000000692"/>
    </source>
</evidence>
<evidence type="ECO:0000256" key="1">
    <source>
        <dbReference type="SAM" id="SignalP"/>
    </source>
</evidence>
<organism evidence="2 3">
    <name type="scientific">Ketogulonicigenium vulgare (strain WSH-001)</name>
    <dbReference type="NCBI Taxonomy" id="759362"/>
    <lineage>
        <taxon>Bacteria</taxon>
        <taxon>Pseudomonadati</taxon>
        <taxon>Pseudomonadota</taxon>
        <taxon>Alphaproteobacteria</taxon>
        <taxon>Rhodobacterales</taxon>
        <taxon>Roseobacteraceae</taxon>
        <taxon>Ketogulonicigenium</taxon>
    </lineage>
</organism>
<accession>F9Y972</accession>
<dbReference type="OrthoDB" id="7841298at2"/>
<dbReference type="AlphaFoldDB" id="F9Y972"/>
<dbReference type="eggNOG" id="ENOG5033F44">
    <property type="taxonomic scope" value="Bacteria"/>
</dbReference>
<dbReference type="PATRIC" id="fig|759362.5.peg.1496"/>
<dbReference type="KEGG" id="kvl:KVU_1450"/>
<sequence length="272" mass="29426">MWRNLFAATAFVLAAQSASAEVDQAKADALFEALLFPQITDVMARESTDFGLELSEGMTGLPPSAKWQEAVAAIHDRDWMMSQVRGDWYAALDGVDLDALLTFATTAPSREMLQLELAAREAMLADDVRDEAIEYAAVTIARKTPRAELIADLVARGDLVEMNVASALNSNLAFYRGMAEGEGDVTDDIILSEVMAQADDLRAGTVEWLYAFMLMAYAPVSDEDVQAFVAFGETDAGKALSRATTAAFDPMFEEISFNLGRAAAQLLASEAL</sequence>
<keyword evidence="2" id="KW-0689">Ribosomal protein</keyword>
<evidence type="ECO:0000313" key="2">
    <source>
        <dbReference type="EMBL" id="AEM41289.1"/>
    </source>
</evidence>
<feature type="signal peptide" evidence="1">
    <location>
        <begin position="1"/>
        <end position="20"/>
    </location>
</feature>
<dbReference type="EMBL" id="CP002018">
    <property type="protein sequence ID" value="AEM41289.1"/>
    <property type="molecule type" value="Genomic_DNA"/>
</dbReference>
<dbReference type="GO" id="GO:0005840">
    <property type="term" value="C:ribosome"/>
    <property type="evidence" value="ECO:0007669"/>
    <property type="project" value="UniProtKB-KW"/>
</dbReference>
<name>F9Y972_KETVW</name>
<dbReference type="RefSeq" id="WP_013383238.1">
    <property type="nucleotide sequence ID" value="NC_017384.1"/>
</dbReference>
<gene>
    <name evidence="2" type="ordered locus">KVU_1450</name>
</gene>
<dbReference type="Proteomes" id="UP000000692">
    <property type="component" value="Chromosome"/>
</dbReference>
<protein>
    <submittedName>
        <fullName evidence="2">Ribosomal protein L21</fullName>
    </submittedName>
</protein>
<keyword evidence="1" id="KW-0732">Signal</keyword>
<reference evidence="2 3" key="1">
    <citation type="journal article" date="2011" name="J. Bacteriol.">
        <title>Complete genome sequence of the industrial strain Ketogulonicigenium vulgare WSH-001.</title>
        <authorList>
            <person name="Liu L."/>
            <person name="Li Y."/>
            <person name="Zhang J."/>
            <person name="Zhou Z."/>
            <person name="Liu J."/>
            <person name="Li X."/>
            <person name="Zhou J."/>
            <person name="Du G."/>
            <person name="Wang L."/>
            <person name="Chen J."/>
        </authorList>
    </citation>
    <scope>NUCLEOTIDE SEQUENCE [LARGE SCALE GENOMIC DNA]</scope>
    <source>
        <strain evidence="2 3">WSH-001</strain>
    </source>
</reference>
<keyword evidence="3" id="KW-1185">Reference proteome</keyword>
<proteinExistence type="predicted"/>
<keyword evidence="2" id="KW-0687">Ribonucleoprotein</keyword>
<dbReference type="HOGENOM" id="CLU_075051_0_0_5"/>
<feature type="chain" id="PRO_5003391440" evidence="1">
    <location>
        <begin position="21"/>
        <end position="272"/>
    </location>
</feature>